<dbReference type="EMBL" id="JAFNAA010000006">
    <property type="protein sequence ID" value="MBO1108042.1"/>
    <property type="molecule type" value="Genomic_DNA"/>
</dbReference>
<dbReference type="Gene3D" id="1.20.81.30">
    <property type="entry name" value="Type II secretion system (T2SS), domain F"/>
    <property type="match status" value="2"/>
</dbReference>
<keyword evidence="4" id="KW-1003">Cell membrane</keyword>
<comment type="caution">
    <text evidence="12">The sequence shown here is derived from an EMBL/GenBank/DDBJ whole genome shotgun (WGS) entry which is preliminary data.</text>
</comment>
<evidence type="ECO:0000256" key="4">
    <source>
        <dbReference type="ARBA" id="ARBA00022475"/>
    </source>
</evidence>
<name>A0A379CJV9_PLESH</name>
<evidence type="ECO:0000313" key="13">
    <source>
        <dbReference type="Proteomes" id="UP000664658"/>
    </source>
</evidence>
<comment type="subcellular location">
    <subcellularLocation>
        <location evidence="1 9">Cell inner membrane</location>
        <topology evidence="1 9">Multi-pass membrane protein</topology>
    </subcellularLocation>
</comment>
<dbReference type="InterPro" id="IPR018076">
    <property type="entry name" value="T2SS_GspF_dom"/>
</dbReference>
<evidence type="ECO:0000313" key="12">
    <source>
        <dbReference type="EMBL" id="MBO1108042.1"/>
    </source>
</evidence>
<dbReference type="InterPro" id="IPR003004">
    <property type="entry name" value="GspF/PilC"/>
</dbReference>
<proteinExistence type="inferred from homology"/>
<keyword evidence="7 10" id="KW-1133">Transmembrane helix</keyword>
<comment type="similarity">
    <text evidence="2 9">Belongs to the GSP F family.</text>
</comment>
<dbReference type="PANTHER" id="PTHR30012">
    <property type="entry name" value="GENERAL SECRETION PATHWAY PROTEIN"/>
    <property type="match status" value="1"/>
</dbReference>
<keyword evidence="5" id="KW-0997">Cell inner membrane</keyword>
<keyword evidence="3 9" id="KW-0813">Transport</keyword>
<accession>A0A379CJV9</accession>
<evidence type="ECO:0000259" key="11">
    <source>
        <dbReference type="Pfam" id="PF00482"/>
    </source>
</evidence>
<dbReference type="InterPro" id="IPR042094">
    <property type="entry name" value="T2SS_GspF_sf"/>
</dbReference>
<evidence type="ECO:0000256" key="8">
    <source>
        <dbReference type="ARBA" id="ARBA00023136"/>
    </source>
</evidence>
<dbReference type="PRINTS" id="PR00812">
    <property type="entry name" value="BCTERIALGSPF"/>
</dbReference>
<dbReference type="RefSeq" id="WP_010862603.1">
    <property type="nucleotide sequence ID" value="NZ_CP050969.1"/>
</dbReference>
<dbReference type="PROSITE" id="PS00874">
    <property type="entry name" value="T2SP_F"/>
    <property type="match status" value="1"/>
</dbReference>
<feature type="transmembrane region" description="Helical" evidence="10">
    <location>
        <begin position="382"/>
        <end position="403"/>
    </location>
</feature>
<dbReference type="FunFam" id="1.20.81.30:FF:000001">
    <property type="entry name" value="Type II secretion system protein F"/>
    <property type="match status" value="2"/>
</dbReference>
<evidence type="ECO:0000256" key="10">
    <source>
        <dbReference type="SAM" id="Phobius"/>
    </source>
</evidence>
<reference evidence="12" key="1">
    <citation type="submission" date="2021-03" db="EMBL/GenBank/DDBJ databases">
        <title>Plesiomonas shigelloides zfcc0051, isolated from zebrafish feces.</title>
        <authorList>
            <person name="Vanderhoek Z."/>
            <person name="Gaulke C."/>
        </authorList>
    </citation>
    <scope>NUCLEOTIDE SEQUENCE</scope>
    <source>
        <strain evidence="12">Zfcc0051</strain>
    </source>
</reference>
<dbReference type="PANTHER" id="PTHR30012:SF7">
    <property type="entry name" value="PROTEIN TRANSPORT PROTEIN HOFC HOMOLOG"/>
    <property type="match status" value="1"/>
</dbReference>
<gene>
    <name evidence="12" type="ORF">J2R62_07380</name>
</gene>
<feature type="domain" description="Type II secretion system protein GspF" evidence="11">
    <location>
        <begin position="280"/>
        <end position="402"/>
    </location>
</feature>
<sequence>MSALTQPKVRKQYAYKWKAVNRQGQETSGELDASSLDELKVILMSRGFSRIEAKKVSQSVFAKLKDRIKPSDIAFFSRQLSTMLFAGVPVLQALRLIGESHAKPSMRRLINGIAADVESGTPISQSLRKYPLIFDDLFCDLVSTGEVTGRLDLVMDRIATHREKMEALKSKIKKALFYPSMVMLVAIGVSVLMLLFVIPQFEQLYHGFGSELPAFTQMVLNLSILLREQGGYVAAGIVLAFYLYRRAYRGSEKVRMKQDAVMLKMPVIGEMLHKASVARFSRTLSVTFSAGVPLLSGLLSASGASGNLVYRNAILAVRKEAEQGIPIHLAMQKQQLFPAITTQMVMIGEESGSLDGMLDKIASIYEQEVDDMVDALSSLLEPFIMVIIGGIVGSLVVAMYLPIFNMGSVIG</sequence>
<keyword evidence="6 9" id="KW-0812">Transmembrane</keyword>
<dbReference type="InterPro" id="IPR001992">
    <property type="entry name" value="T2SS_GspF/T4SS_PilC_CS"/>
</dbReference>
<dbReference type="Pfam" id="PF00482">
    <property type="entry name" value="T2SSF"/>
    <property type="match status" value="2"/>
</dbReference>
<evidence type="ECO:0000256" key="1">
    <source>
        <dbReference type="ARBA" id="ARBA00004429"/>
    </source>
</evidence>
<feature type="transmembrane region" description="Helical" evidence="10">
    <location>
        <begin position="175"/>
        <end position="198"/>
    </location>
</feature>
<evidence type="ECO:0000256" key="6">
    <source>
        <dbReference type="ARBA" id="ARBA00022692"/>
    </source>
</evidence>
<evidence type="ECO:0000256" key="3">
    <source>
        <dbReference type="ARBA" id="ARBA00022448"/>
    </source>
</evidence>
<feature type="transmembrane region" description="Helical" evidence="10">
    <location>
        <begin position="218"/>
        <end position="244"/>
    </location>
</feature>
<feature type="domain" description="Type II secretion system protein GspF" evidence="11">
    <location>
        <begin position="76"/>
        <end position="199"/>
    </location>
</feature>
<dbReference type="AlphaFoldDB" id="A0A379CJV9"/>
<dbReference type="GO" id="GO:0005886">
    <property type="term" value="C:plasma membrane"/>
    <property type="evidence" value="ECO:0007669"/>
    <property type="project" value="UniProtKB-SubCell"/>
</dbReference>
<dbReference type="Proteomes" id="UP000664658">
    <property type="component" value="Unassembled WGS sequence"/>
</dbReference>
<evidence type="ECO:0000256" key="5">
    <source>
        <dbReference type="ARBA" id="ARBA00022519"/>
    </source>
</evidence>
<protein>
    <submittedName>
        <fullName evidence="12">Type II secretion system F family protein</fullName>
    </submittedName>
</protein>
<organism evidence="12 13">
    <name type="scientific">Plesiomonas shigelloides</name>
    <name type="common">Aeromonas shigelloides</name>
    <dbReference type="NCBI Taxonomy" id="703"/>
    <lineage>
        <taxon>Bacteria</taxon>
        <taxon>Pseudomonadati</taxon>
        <taxon>Pseudomonadota</taxon>
        <taxon>Gammaproteobacteria</taxon>
        <taxon>Enterobacterales</taxon>
        <taxon>Enterobacteriaceae</taxon>
        <taxon>Plesiomonas</taxon>
    </lineage>
</organism>
<keyword evidence="8 10" id="KW-0472">Membrane</keyword>
<evidence type="ECO:0000256" key="7">
    <source>
        <dbReference type="ARBA" id="ARBA00022989"/>
    </source>
</evidence>
<dbReference type="GO" id="GO:0015628">
    <property type="term" value="P:protein secretion by the type II secretion system"/>
    <property type="evidence" value="ECO:0007669"/>
    <property type="project" value="TreeGrafter"/>
</dbReference>
<evidence type="ECO:0000256" key="2">
    <source>
        <dbReference type="ARBA" id="ARBA00005745"/>
    </source>
</evidence>
<evidence type="ECO:0000256" key="9">
    <source>
        <dbReference type="RuleBase" id="RU003923"/>
    </source>
</evidence>